<evidence type="ECO:0000259" key="10">
    <source>
        <dbReference type="PROSITE" id="PS51462"/>
    </source>
</evidence>
<dbReference type="CDD" id="cd03429">
    <property type="entry name" value="NUDIX_NADH_pyrophosphatase_Nudt13"/>
    <property type="match status" value="1"/>
</dbReference>
<dbReference type="GO" id="GO:0046872">
    <property type="term" value="F:metal ion binding"/>
    <property type="evidence" value="ECO:0007669"/>
    <property type="project" value="UniProtKB-KW"/>
</dbReference>
<dbReference type="Pfam" id="PF09296">
    <property type="entry name" value="NUDIX-like"/>
    <property type="match status" value="1"/>
</dbReference>
<comment type="cofactor">
    <cofactor evidence="1">
        <name>Mg(2+)</name>
        <dbReference type="ChEBI" id="CHEBI:18420"/>
    </cofactor>
</comment>
<keyword evidence="8" id="KW-0520">NAD</keyword>
<dbReference type="AlphaFoldDB" id="A0A1I1LIE4"/>
<evidence type="ECO:0000256" key="6">
    <source>
        <dbReference type="ARBA" id="ARBA00022801"/>
    </source>
</evidence>
<reference evidence="12" key="1">
    <citation type="submission" date="2016-10" db="EMBL/GenBank/DDBJ databases">
        <authorList>
            <person name="Varghese N."/>
            <person name="Submissions S."/>
        </authorList>
    </citation>
    <scope>NUCLEOTIDE SEQUENCE [LARGE SCALE GENOMIC DNA]</scope>
    <source>
        <strain evidence="12">CGMCC 1.12041</strain>
    </source>
</reference>
<gene>
    <name evidence="11" type="ORF">SAMN05216204_10992</name>
</gene>
<dbReference type="Gene3D" id="3.90.79.10">
    <property type="entry name" value="Nucleoside Triphosphate Pyrophosphohydrolase"/>
    <property type="match status" value="1"/>
</dbReference>
<evidence type="ECO:0000256" key="1">
    <source>
        <dbReference type="ARBA" id="ARBA00001946"/>
    </source>
</evidence>
<dbReference type="SUPFAM" id="SSF55811">
    <property type="entry name" value="Nudix"/>
    <property type="match status" value="2"/>
</dbReference>
<proteinExistence type="inferred from homology"/>
<dbReference type="Pfam" id="PF09297">
    <property type="entry name" value="Zn_ribbon_NUD"/>
    <property type="match status" value="1"/>
</dbReference>
<dbReference type="InterPro" id="IPR049734">
    <property type="entry name" value="NudC-like_C"/>
</dbReference>
<dbReference type="InterPro" id="IPR050241">
    <property type="entry name" value="NAD-cap_RNA_hydrolase_NudC"/>
</dbReference>
<dbReference type="EC" id="3.6.1.22" evidence="4"/>
<dbReference type="GO" id="GO:0005829">
    <property type="term" value="C:cytosol"/>
    <property type="evidence" value="ECO:0007669"/>
    <property type="project" value="TreeGrafter"/>
</dbReference>
<dbReference type="InterPro" id="IPR015376">
    <property type="entry name" value="Znr_NADH_PPase"/>
</dbReference>
<organism evidence="11 12">
    <name type="scientific">Massilia yuzhufengensis</name>
    <dbReference type="NCBI Taxonomy" id="1164594"/>
    <lineage>
        <taxon>Bacteria</taxon>
        <taxon>Pseudomonadati</taxon>
        <taxon>Pseudomonadota</taxon>
        <taxon>Betaproteobacteria</taxon>
        <taxon>Burkholderiales</taxon>
        <taxon>Oxalobacteraceae</taxon>
        <taxon>Telluria group</taxon>
        <taxon>Massilia</taxon>
    </lineage>
</organism>
<dbReference type="PROSITE" id="PS51462">
    <property type="entry name" value="NUDIX"/>
    <property type="match status" value="1"/>
</dbReference>
<dbReference type="InterPro" id="IPR015375">
    <property type="entry name" value="NADH_PPase-like_N"/>
</dbReference>
<dbReference type="InterPro" id="IPR015797">
    <property type="entry name" value="NUDIX_hydrolase-like_dom_sf"/>
</dbReference>
<accession>A0A1I1LIE4</accession>
<dbReference type="Proteomes" id="UP000198639">
    <property type="component" value="Unassembled WGS sequence"/>
</dbReference>
<evidence type="ECO:0000313" key="12">
    <source>
        <dbReference type="Proteomes" id="UP000198639"/>
    </source>
</evidence>
<keyword evidence="12" id="KW-1185">Reference proteome</keyword>
<evidence type="ECO:0000256" key="3">
    <source>
        <dbReference type="ARBA" id="ARBA00009595"/>
    </source>
</evidence>
<sequence>MAMLQTPASFTPLFAPRPDPAPLSFLFHGGRLLVREDGLALPDAALLDRLEVDRARLQPLGLYGERYCETGWFDSEPVLPPGYALRGLRSLFGEMDEEVVGLAARAAQVAEWARTHRFCGACGSGTVLATGERCFKCPQCGHMAYPRISPAMMVLIKKGDSVLLAMHLASPTKRFVPLAGFLEAGESVEEAVHREVFEEVGLRVQNLRYFASQSWPFPHSLMLAFTADYLDGEIRVDASEIAEARWFGPHDEWPEPVPHISVSSVLVDAHRPTGR</sequence>
<evidence type="ECO:0000256" key="9">
    <source>
        <dbReference type="ARBA" id="ARBA00023679"/>
    </source>
</evidence>
<evidence type="ECO:0000313" key="11">
    <source>
        <dbReference type="EMBL" id="SFC72302.1"/>
    </source>
</evidence>
<dbReference type="InterPro" id="IPR000086">
    <property type="entry name" value="NUDIX_hydrolase_dom"/>
</dbReference>
<dbReference type="GO" id="GO:0019677">
    <property type="term" value="P:NAD+ catabolic process"/>
    <property type="evidence" value="ECO:0007669"/>
    <property type="project" value="TreeGrafter"/>
</dbReference>
<name>A0A1I1LIE4_9BURK</name>
<comment type="catalytic activity">
    <reaction evidence="9">
        <text>a 5'-end NAD(+)-phospho-ribonucleoside in mRNA + H2O = a 5'-end phospho-adenosine-phospho-ribonucleoside in mRNA + beta-nicotinamide D-ribonucleotide + 2 H(+)</text>
        <dbReference type="Rhea" id="RHEA:60876"/>
        <dbReference type="Rhea" id="RHEA-COMP:15698"/>
        <dbReference type="Rhea" id="RHEA-COMP:15719"/>
        <dbReference type="ChEBI" id="CHEBI:14649"/>
        <dbReference type="ChEBI" id="CHEBI:15377"/>
        <dbReference type="ChEBI" id="CHEBI:15378"/>
        <dbReference type="ChEBI" id="CHEBI:144029"/>
        <dbReference type="ChEBI" id="CHEBI:144051"/>
    </reaction>
    <physiologicalReaction direction="left-to-right" evidence="9">
        <dbReference type="Rhea" id="RHEA:60877"/>
    </physiologicalReaction>
</comment>
<protein>
    <recommendedName>
        <fullName evidence="4">NAD(+) diphosphatase</fullName>
        <ecNumber evidence="4">3.6.1.22</ecNumber>
    </recommendedName>
</protein>
<keyword evidence="7" id="KW-0460">Magnesium</keyword>
<dbReference type="EMBL" id="FOLD01000009">
    <property type="protein sequence ID" value="SFC72302.1"/>
    <property type="molecule type" value="Genomic_DNA"/>
</dbReference>
<comment type="cofactor">
    <cofactor evidence="2">
        <name>Zn(2+)</name>
        <dbReference type="ChEBI" id="CHEBI:29105"/>
    </cofactor>
</comment>
<dbReference type="PANTHER" id="PTHR42904">
    <property type="entry name" value="NUDIX HYDROLASE, NUDC SUBFAMILY"/>
    <property type="match status" value="1"/>
</dbReference>
<dbReference type="Gene3D" id="3.90.79.20">
    <property type="match status" value="1"/>
</dbReference>
<dbReference type="PANTHER" id="PTHR42904:SF6">
    <property type="entry name" value="NAD-CAPPED RNA HYDROLASE NUDT12"/>
    <property type="match status" value="1"/>
</dbReference>
<evidence type="ECO:0000256" key="5">
    <source>
        <dbReference type="ARBA" id="ARBA00022723"/>
    </source>
</evidence>
<dbReference type="InterPro" id="IPR020084">
    <property type="entry name" value="NUDIX_hydrolase_CS"/>
</dbReference>
<comment type="similarity">
    <text evidence="3">Belongs to the Nudix hydrolase family. NudC subfamily.</text>
</comment>
<evidence type="ECO:0000256" key="7">
    <source>
        <dbReference type="ARBA" id="ARBA00022842"/>
    </source>
</evidence>
<keyword evidence="5" id="KW-0479">Metal-binding</keyword>
<evidence type="ECO:0000256" key="4">
    <source>
        <dbReference type="ARBA" id="ARBA00012381"/>
    </source>
</evidence>
<dbReference type="NCBIfam" id="NF001299">
    <property type="entry name" value="PRK00241.1"/>
    <property type="match status" value="1"/>
</dbReference>
<dbReference type="PROSITE" id="PS00893">
    <property type="entry name" value="NUDIX_BOX"/>
    <property type="match status" value="1"/>
</dbReference>
<feature type="domain" description="Nudix hydrolase" evidence="10">
    <location>
        <begin position="146"/>
        <end position="269"/>
    </location>
</feature>
<dbReference type="Pfam" id="PF00293">
    <property type="entry name" value="NUDIX"/>
    <property type="match status" value="1"/>
</dbReference>
<evidence type="ECO:0000256" key="2">
    <source>
        <dbReference type="ARBA" id="ARBA00001947"/>
    </source>
</evidence>
<evidence type="ECO:0000256" key="8">
    <source>
        <dbReference type="ARBA" id="ARBA00023027"/>
    </source>
</evidence>
<dbReference type="GO" id="GO:0035529">
    <property type="term" value="F:NADH pyrophosphatase activity"/>
    <property type="evidence" value="ECO:0007669"/>
    <property type="project" value="TreeGrafter"/>
</dbReference>
<dbReference type="STRING" id="1164594.SAMN05216204_10992"/>
<dbReference type="GO" id="GO:0006742">
    <property type="term" value="P:NADP+ catabolic process"/>
    <property type="evidence" value="ECO:0007669"/>
    <property type="project" value="TreeGrafter"/>
</dbReference>
<keyword evidence="6" id="KW-0378">Hydrolase</keyword>